<evidence type="ECO:0000313" key="2">
    <source>
        <dbReference type="Proteomes" id="UP000526033"/>
    </source>
</evidence>
<proteinExistence type="predicted"/>
<dbReference type="Proteomes" id="UP000526033">
    <property type="component" value="Unassembled WGS sequence"/>
</dbReference>
<reference evidence="1 2" key="1">
    <citation type="journal article" date="2020" name="Biotechnol. Biofuels">
        <title>New insights from the biogas microbiome by comprehensive genome-resolved metagenomics of nearly 1600 species originating from multiple anaerobic digesters.</title>
        <authorList>
            <person name="Campanaro S."/>
            <person name="Treu L."/>
            <person name="Rodriguez-R L.M."/>
            <person name="Kovalovszki A."/>
            <person name="Ziels R.M."/>
            <person name="Maus I."/>
            <person name="Zhu X."/>
            <person name="Kougias P.G."/>
            <person name="Basile A."/>
            <person name="Luo G."/>
            <person name="Schluter A."/>
            <person name="Konstantinidis K.T."/>
            <person name="Angelidaki I."/>
        </authorList>
    </citation>
    <scope>NUCLEOTIDE SEQUENCE [LARGE SCALE GENOMIC DNA]</scope>
    <source>
        <strain evidence="1">AS27yjCOA_165</strain>
    </source>
</reference>
<gene>
    <name evidence="1" type="ORF">GYA27_01460</name>
</gene>
<evidence type="ECO:0000313" key="1">
    <source>
        <dbReference type="EMBL" id="NMB69855.1"/>
    </source>
</evidence>
<name>A0A7X9DJY1_UNCKA</name>
<protein>
    <submittedName>
        <fullName evidence="1">Uncharacterized protein</fullName>
    </submittedName>
</protein>
<accession>A0A7X9DJY1</accession>
<dbReference type="AlphaFoldDB" id="A0A7X9DJY1"/>
<sequence length="525" mass="58331">MNTHVDIFVCLKGDTQAEQCIAHLQSLGYQGQILEEGQLAPVGAVALYTGGNDNWPSRNFRVASHRLADNEKRPLWSMTTPFLVAIRPMAKGKMLLAAQNVAEMYIKWFKGETGAELPWETRNGQPSSKYDLVEGWLDQVAGVIGADVLQQVLNSQKIDRDRHAGRGGDIVFRVLQTTGKIVLSPDSLATTLPRNEAYFALTGLTKPPVIYGTSDVANLFELLQLLKLAWFLELPAVFETYPGAHNVAHWVNGFLNPSLAVVGTKVWSTDLSDEPNAKFNTVITAEKMKRFIKSGTLEPIADVLMSWAGLPMWRIYQNAMKHATDSLLNALGISVDYRFTTTEDICKATGLWDMPLLELSNTLKSLVDHDVVVYNTKNNIQVKTSSVMPNMTVAELHEKGGWLGGAALYYMVYQLSDFGGAVVMVKDSTRGRVNLIARPFLEKNPHLRLAPVGLFRLTGEEQNEDWSFDPILMMLLIATWGPEKTAECARAIWENMEVPLTEDHIGRKTVATVSNKGVRVRVQDT</sequence>
<comment type="caution">
    <text evidence="1">The sequence shown here is derived from an EMBL/GenBank/DDBJ whole genome shotgun (WGS) entry which is preliminary data.</text>
</comment>
<dbReference type="EMBL" id="JAAZNL010000016">
    <property type="protein sequence ID" value="NMB69855.1"/>
    <property type="molecule type" value="Genomic_DNA"/>
</dbReference>
<organism evidence="1 2">
    <name type="scientific">candidate division WWE3 bacterium</name>
    <dbReference type="NCBI Taxonomy" id="2053526"/>
    <lineage>
        <taxon>Bacteria</taxon>
        <taxon>Katanobacteria</taxon>
    </lineage>
</organism>